<feature type="region of interest" description="Disordered" evidence="4">
    <location>
        <begin position="1"/>
        <end position="26"/>
    </location>
</feature>
<evidence type="ECO:0000256" key="4">
    <source>
        <dbReference type="SAM" id="MobiDB-lite"/>
    </source>
</evidence>
<name>A0ABN0UKD1_9ACTN</name>
<keyword evidence="1 3" id="KW-0853">WD repeat</keyword>
<proteinExistence type="predicted"/>
<dbReference type="Gene3D" id="2.130.10.10">
    <property type="entry name" value="YVTN repeat-like/Quinoprotein amine dehydrogenase"/>
    <property type="match status" value="3"/>
</dbReference>
<dbReference type="InterPro" id="IPR015943">
    <property type="entry name" value="WD40/YVTN_repeat-like_dom_sf"/>
</dbReference>
<evidence type="ECO:0000256" key="3">
    <source>
        <dbReference type="PROSITE-ProRule" id="PRU00221"/>
    </source>
</evidence>
<gene>
    <name evidence="6" type="ORF">GCM10009539_42670</name>
</gene>
<feature type="repeat" description="WD" evidence="3">
    <location>
        <begin position="205"/>
        <end position="239"/>
    </location>
</feature>
<sequence length="360" mass="37761">MDVLDSGGADRPPRFRPPPFRPPPFRRPRLGVRGRVVLAVVLAAVLGTVVWANRPSDTITGARLLTTLDDGGTGAGIVRSVAFSPDGRLLLTGGDTRSPTLWDVAARRALRTFEVDYRLPVSSVAFSPDGRTVAFVGGPLQLWDTATGARRPGPASGQAIGVTAVAFGRTGRIATSDTGGSVYLWDAATRTALGPPIEVYDIGDVLDVGFSPDGRRIATAGGDGVVEFYDVETRRRSGGELIGHEGPVLGVSWSPDGTTLATAGSDGTVRLWDLAGREPIGAPLTGHDGSVYEVAFAPDGRTLASAGEDGTVRLWDIGDHERLQVLRGPGSAVYDVAFSPDGRTLATAGADTRLWELRRG</sequence>
<feature type="repeat" description="WD" evidence="3">
    <location>
        <begin position="241"/>
        <end position="282"/>
    </location>
</feature>
<keyword evidence="2" id="KW-0677">Repeat</keyword>
<dbReference type="PANTHER" id="PTHR19879">
    <property type="entry name" value="TRANSCRIPTION INITIATION FACTOR TFIID"/>
    <property type="match status" value="1"/>
</dbReference>
<reference evidence="6 7" key="1">
    <citation type="journal article" date="2019" name="Int. J. Syst. Evol. Microbiol.">
        <title>The Global Catalogue of Microorganisms (GCM) 10K type strain sequencing project: providing services to taxonomists for standard genome sequencing and annotation.</title>
        <authorList>
            <consortium name="The Broad Institute Genomics Platform"/>
            <consortium name="The Broad Institute Genome Sequencing Center for Infectious Disease"/>
            <person name="Wu L."/>
            <person name="Ma J."/>
        </authorList>
    </citation>
    <scope>NUCLEOTIDE SEQUENCE [LARGE SCALE GENOMIC DNA]</scope>
    <source>
        <strain evidence="6 7">JCM 10425</strain>
    </source>
</reference>
<feature type="repeat" description="WD" evidence="3">
    <location>
        <begin position="78"/>
        <end position="112"/>
    </location>
</feature>
<dbReference type="PROSITE" id="PS50294">
    <property type="entry name" value="WD_REPEATS_REGION"/>
    <property type="match status" value="2"/>
</dbReference>
<evidence type="ECO:0000313" key="6">
    <source>
        <dbReference type="EMBL" id="GAA0252962.1"/>
    </source>
</evidence>
<dbReference type="PROSITE" id="PS50082">
    <property type="entry name" value="WD_REPEATS_2"/>
    <property type="match status" value="4"/>
</dbReference>
<dbReference type="InterPro" id="IPR020472">
    <property type="entry name" value="WD40_PAC1"/>
</dbReference>
<dbReference type="Pfam" id="PF07676">
    <property type="entry name" value="PD40"/>
    <property type="match status" value="1"/>
</dbReference>
<dbReference type="Pfam" id="PF00400">
    <property type="entry name" value="WD40"/>
    <property type="match status" value="5"/>
</dbReference>
<keyword evidence="7" id="KW-1185">Reference proteome</keyword>
<dbReference type="EMBL" id="BAAAGX010000016">
    <property type="protein sequence ID" value="GAA0252962.1"/>
    <property type="molecule type" value="Genomic_DNA"/>
</dbReference>
<protein>
    <recommendedName>
        <fullName evidence="8">WD40 repeat domain-containing protein</fullName>
    </recommendedName>
</protein>
<comment type="caution">
    <text evidence="6">The sequence shown here is derived from an EMBL/GenBank/DDBJ whole genome shotgun (WGS) entry which is preliminary data.</text>
</comment>
<dbReference type="InterPro" id="IPR036322">
    <property type="entry name" value="WD40_repeat_dom_sf"/>
</dbReference>
<dbReference type="PRINTS" id="PR00320">
    <property type="entry name" value="GPROTEINBRPT"/>
</dbReference>
<evidence type="ECO:0000313" key="7">
    <source>
        <dbReference type="Proteomes" id="UP001500967"/>
    </source>
</evidence>
<evidence type="ECO:0008006" key="8">
    <source>
        <dbReference type="Google" id="ProtNLM"/>
    </source>
</evidence>
<keyword evidence="5" id="KW-0812">Transmembrane</keyword>
<dbReference type="PROSITE" id="PS00678">
    <property type="entry name" value="WD_REPEATS_1"/>
    <property type="match status" value="2"/>
</dbReference>
<dbReference type="CDD" id="cd00200">
    <property type="entry name" value="WD40"/>
    <property type="match status" value="1"/>
</dbReference>
<evidence type="ECO:0000256" key="1">
    <source>
        <dbReference type="ARBA" id="ARBA00022574"/>
    </source>
</evidence>
<dbReference type="PANTHER" id="PTHR19879:SF9">
    <property type="entry name" value="TRANSCRIPTION INITIATION FACTOR TFIID SUBUNIT 5"/>
    <property type="match status" value="1"/>
</dbReference>
<dbReference type="SUPFAM" id="SSF50978">
    <property type="entry name" value="WD40 repeat-like"/>
    <property type="match status" value="1"/>
</dbReference>
<evidence type="ECO:0000256" key="5">
    <source>
        <dbReference type="SAM" id="Phobius"/>
    </source>
</evidence>
<dbReference type="InterPro" id="IPR001680">
    <property type="entry name" value="WD40_rpt"/>
</dbReference>
<evidence type="ECO:0000256" key="2">
    <source>
        <dbReference type="ARBA" id="ARBA00022737"/>
    </source>
</evidence>
<accession>A0ABN0UKD1</accession>
<feature type="transmembrane region" description="Helical" evidence="5">
    <location>
        <begin position="36"/>
        <end position="53"/>
    </location>
</feature>
<dbReference type="InterPro" id="IPR019775">
    <property type="entry name" value="WD40_repeat_CS"/>
</dbReference>
<keyword evidence="5" id="KW-0472">Membrane</keyword>
<keyword evidence="5" id="KW-1133">Transmembrane helix</keyword>
<feature type="repeat" description="WD" evidence="3">
    <location>
        <begin position="284"/>
        <end position="325"/>
    </location>
</feature>
<dbReference type="Proteomes" id="UP001500967">
    <property type="component" value="Unassembled WGS sequence"/>
</dbReference>
<dbReference type="InterPro" id="IPR011659">
    <property type="entry name" value="WD40"/>
</dbReference>
<dbReference type="SMART" id="SM00320">
    <property type="entry name" value="WD40"/>
    <property type="match status" value="7"/>
</dbReference>
<organism evidence="6 7">
    <name type="scientific">Cryptosporangium japonicum</name>
    <dbReference type="NCBI Taxonomy" id="80872"/>
    <lineage>
        <taxon>Bacteria</taxon>
        <taxon>Bacillati</taxon>
        <taxon>Actinomycetota</taxon>
        <taxon>Actinomycetes</taxon>
        <taxon>Cryptosporangiales</taxon>
        <taxon>Cryptosporangiaceae</taxon>
        <taxon>Cryptosporangium</taxon>
    </lineage>
</organism>